<proteinExistence type="predicted"/>
<dbReference type="EMBL" id="JYDT01001531">
    <property type="protein sequence ID" value="KRY64435.1"/>
    <property type="molecule type" value="Genomic_DNA"/>
</dbReference>
<name>A0A0V1DTW9_TRIPS</name>
<keyword evidence="2" id="KW-1185">Reference proteome</keyword>
<protein>
    <submittedName>
        <fullName evidence="1">Uncharacterized protein</fullName>
    </submittedName>
</protein>
<organism evidence="1 2">
    <name type="scientific">Trichinella pseudospiralis</name>
    <name type="common">Parasitic roundworm</name>
    <dbReference type="NCBI Taxonomy" id="6337"/>
    <lineage>
        <taxon>Eukaryota</taxon>
        <taxon>Metazoa</taxon>
        <taxon>Ecdysozoa</taxon>
        <taxon>Nematoda</taxon>
        <taxon>Enoplea</taxon>
        <taxon>Dorylaimia</taxon>
        <taxon>Trichinellida</taxon>
        <taxon>Trichinellidae</taxon>
        <taxon>Trichinella</taxon>
    </lineage>
</organism>
<dbReference type="Proteomes" id="UP000054995">
    <property type="component" value="Unassembled WGS sequence"/>
</dbReference>
<dbReference type="AlphaFoldDB" id="A0A0V1DTW9"/>
<gene>
    <name evidence="1" type="ORF">T4D_11506</name>
</gene>
<comment type="caution">
    <text evidence="1">The sequence shown here is derived from an EMBL/GenBank/DDBJ whole genome shotgun (WGS) entry which is preliminary data.</text>
</comment>
<reference evidence="1 2" key="1">
    <citation type="submission" date="2015-01" db="EMBL/GenBank/DDBJ databases">
        <title>Evolution of Trichinella species and genotypes.</title>
        <authorList>
            <person name="Korhonen P.K."/>
            <person name="Edoardo P."/>
            <person name="Giuseppe L.R."/>
            <person name="Gasser R.B."/>
        </authorList>
    </citation>
    <scope>NUCLEOTIDE SEQUENCE [LARGE SCALE GENOMIC DNA]</scope>
    <source>
        <strain evidence="1">ISS470</strain>
    </source>
</reference>
<evidence type="ECO:0000313" key="2">
    <source>
        <dbReference type="Proteomes" id="UP000054995"/>
    </source>
</evidence>
<sequence>MKLKPKAFSLIFVSMPIGEELSFGKHYKVTINLSCEALKIFFISILLLI</sequence>
<evidence type="ECO:0000313" key="1">
    <source>
        <dbReference type="EMBL" id="KRY64435.1"/>
    </source>
</evidence>
<accession>A0A0V1DTW9</accession>